<dbReference type="EMBL" id="VICG01000001">
    <property type="protein sequence ID" value="KAA8576612.1"/>
    <property type="molecule type" value="Genomic_DNA"/>
</dbReference>
<name>A0A5M9K948_MONFR</name>
<keyword evidence="2" id="KW-1185">Reference proteome</keyword>
<accession>A0A5M9K948</accession>
<reference evidence="1 2" key="1">
    <citation type="submission" date="2019-06" db="EMBL/GenBank/DDBJ databases">
        <title>Genome Sequence of the Brown Rot Fungal Pathogen Monilinia fructicola.</title>
        <authorList>
            <person name="De Miccolis Angelini R.M."/>
            <person name="Landi L."/>
            <person name="Abate D."/>
            <person name="Pollastro S."/>
            <person name="Romanazzi G."/>
            <person name="Faretra F."/>
        </authorList>
    </citation>
    <scope>NUCLEOTIDE SEQUENCE [LARGE SCALE GENOMIC DNA]</scope>
    <source>
        <strain evidence="1 2">Mfrc123</strain>
    </source>
</reference>
<comment type="caution">
    <text evidence="1">The sequence shown here is derived from an EMBL/GenBank/DDBJ whole genome shotgun (WGS) entry which is preliminary data.</text>
</comment>
<gene>
    <name evidence="1" type="ORF">EYC84_006709</name>
</gene>
<organism evidence="1 2">
    <name type="scientific">Monilinia fructicola</name>
    <name type="common">Brown rot fungus</name>
    <name type="synonym">Ciboria fructicola</name>
    <dbReference type="NCBI Taxonomy" id="38448"/>
    <lineage>
        <taxon>Eukaryota</taxon>
        <taxon>Fungi</taxon>
        <taxon>Dikarya</taxon>
        <taxon>Ascomycota</taxon>
        <taxon>Pezizomycotina</taxon>
        <taxon>Leotiomycetes</taxon>
        <taxon>Helotiales</taxon>
        <taxon>Sclerotiniaceae</taxon>
        <taxon>Monilinia</taxon>
    </lineage>
</organism>
<evidence type="ECO:0000313" key="2">
    <source>
        <dbReference type="Proteomes" id="UP000322873"/>
    </source>
</evidence>
<proteinExistence type="predicted"/>
<protein>
    <submittedName>
        <fullName evidence="1">Uncharacterized protein</fullName>
    </submittedName>
</protein>
<evidence type="ECO:0000313" key="1">
    <source>
        <dbReference type="EMBL" id="KAA8576612.1"/>
    </source>
</evidence>
<dbReference type="Proteomes" id="UP000322873">
    <property type="component" value="Unassembled WGS sequence"/>
</dbReference>
<sequence>MQFQAARFRTIPASYSSMRWIKSAKHYDTNVLSSLKEVGTDRIISPAKRILSCHLHANCNTIPSYPTLSHPFLTVPLTPM</sequence>
<dbReference type="AlphaFoldDB" id="A0A5M9K948"/>